<dbReference type="AlphaFoldDB" id="A0AAV4WQV9"/>
<reference evidence="2 3" key="1">
    <citation type="submission" date="2021-06" db="EMBL/GenBank/DDBJ databases">
        <title>Caerostris extrusa draft genome.</title>
        <authorList>
            <person name="Kono N."/>
            <person name="Arakawa K."/>
        </authorList>
    </citation>
    <scope>NUCLEOTIDE SEQUENCE [LARGE SCALE GENOMIC DNA]</scope>
</reference>
<name>A0AAV4WQV9_CAEEX</name>
<organism evidence="2 3">
    <name type="scientific">Caerostris extrusa</name>
    <name type="common">Bark spider</name>
    <name type="synonym">Caerostris bankana</name>
    <dbReference type="NCBI Taxonomy" id="172846"/>
    <lineage>
        <taxon>Eukaryota</taxon>
        <taxon>Metazoa</taxon>
        <taxon>Ecdysozoa</taxon>
        <taxon>Arthropoda</taxon>
        <taxon>Chelicerata</taxon>
        <taxon>Arachnida</taxon>
        <taxon>Araneae</taxon>
        <taxon>Araneomorphae</taxon>
        <taxon>Entelegynae</taxon>
        <taxon>Araneoidea</taxon>
        <taxon>Araneidae</taxon>
        <taxon>Caerostris</taxon>
    </lineage>
</organism>
<feature type="compositionally biased region" description="Basic and acidic residues" evidence="1">
    <location>
        <begin position="47"/>
        <end position="67"/>
    </location>
</feature>
<feature type="region of interest" description="Disordered" evidence="1">
    <location>
        <begin position="26"/>
        <end position="67"/>
    </location>
</feature>
<keyword evidence="3" id="KW-1185">Reference proteome</keyword>
<protein>
    <submittedName>
        <fullName evidence="2">Uncharacterized protein</fullName>
    </submittedName>
</protein>
<gene>
    <name evidence="2" type="ORF">CEXT_505971</name>
</gene>
<evidence type="ECO:0000256" key="1">
    <source>
        <dbReference type="SAM" id="MobiDB-lite"/>
    </source>
</evidence>
<evidence type="ECO:0000313" key="2">
    <source>
        <dbReference type="EMBL" id="GIY84881.1"/>
    </source>
</evidence>
<comment type="caution">
    <text evidence="2">The sequence shown here is derived from an EMBL/GenBank/DDBJ whole genome shotgun (WGS) entry which is preliminary data.</text>
</comment>
<sequence>MVSGVESYQGIRKFSQVGHKRFPISSSSRESLYTAASPSNDLSSVKTPRDILPHQRRNKDTTNKGKEGRLHKIIRKLYREAEILITPSIHSREI</sequence>
<dbReference type="EMBL" id="BPLR01016585">
    <property type="protein sequence ID" value="GIY84881.1"/>
    <property type="molecule type" value="Genomic_DNA"/>
</dbReference>
<feature type="compositionally biased region" description="Polar residues" evidence="1">
    <location>
        <begin position="26"/>
        <end position="46"/>
    </location>
</feature>
<dbReference type="Proteomes" id="UP001054945">
    <property type="component" value="Unassembled WGS sequence"/>
</dbReference>
<proteinExistence type="predicted"/>
<accession>A0AAV4WQV9</accession>
<evidence type="ECO:0000313" key="3">
    <source>
        <dbReference type="Proteomes" id="UP001054945"/>
    </source>
</evidence>